<dbReference type="PROSITE" id="PS51202">
    <property type="entry name" value="RCK_C"/>
    <property type="match status" value="1"/>
</dbReference>
<dbReference type="OrthoDB" id="226679at2"/>
<evidence type="ECO:0000259" key="4">
    <source>
        <dbReference type="PROSITE" id="PS50949"/>
    </source>
</evidence>
<sequence>MARKTSTPAYLKIAIDIASRIVNGDFVEGEKLSGRSTLASLYNVSPETIRRSIALLKDMDVVEVAEKSGIKITSKHNANEFLKKFKTKSEFTNIKEEIYNLFNEKKVLEEKLENNIQNLIEFATQLRNVGLVVPYESLVEPNSIIIGKSLGELNFWHNTGATIVGIKRGEQLFLSPGPYFTINEKDIVVYVGQNEDVIGKVKNYITSIDEL</sequence>
<dbReference type="InterPro" id="IPR000524">
    <property type="entry name" value="Tscrpt_reg_HTH_GntR"/>
</dbReference>
<evidence type="ECO:0000256" key="1">
    <source>
        <dbReference type="ARBA" id="ARBA00023015"/>
    </source>
</evidence>
<name>A0A0A7G1K7_9CLOT</name>
<dbReference type="PANTHER" id="PTHR38445">
    <property type="entry name" value="HTH-TYPE TRANSCRIPTIONAL REPRESSOR YTRA"/>
    <property type="match status" value="1"/>
</dbReference>
<organism evidence="6 7">
    <name type="scientific">Clostridium baratii str. Sullivan</name>
    <dbReference type="NCBI Taxonomy" id="1415775"/>
    <lineage>
        <taxon>Bacteria</taxon>
        <taxon>Bacillati</taxon>
        <taxon>Bacillota</taxon>
        <taxon>Clostridia</taxon>
        <taxon>Eubacteriales</taxon>
        <taxon>Clostridiaceae</taxon>
        <taxon>Clostridium</taxon>
    </lineage>
</organism>
<dbReference type="HOGENOM" id="CLU_112362_0_0_9"/>
<dbReference type="InterPro" id="IPR036721">
    <property type="entry name" value="RCK_C_sf"/>
</dbReference>
<dbReference type="STRING" id="1561.NPD11_2505"/>
<dbReference type="InterPro" id="IPR006037">
    <property type="entry name" value="RCK_C"/>
</dbReference>
<protein>
    <submittedName>
        <fullName evidence="6">TrkA-C domain protein</fullName>
    </submittedName>
</protein>
<dbReference type="eggNOG" id="COG0490">
    <property type="taxonomic scope" value="Bacteria"/>
</dbReference>
<evidence type="ECO:0000313" key="6">
    <source>
        <dbReference type="EMBL" id="AIY84880.1"/>
    </source>
</evidence>
<dbReference type="SMART" id="SM00345">
    <property type="entry name" value="HTH_GNTR"/>
    <property type="match status" value="1"/>
</dbReference>
<evidence type="ECO:0000256" key="2">
    <source>
        <dbReference type="ARBA" id="ARBA00023125"/>
    </source>
</evidence>
<dbReference type="EMBL" id="CP006905">
    <property type="protein sequence ID" value="AIY84880.1"/>
    <property type="molecule type" value="Genomic_DNA"/>
</dbReference>
<dbReference type="Gene3D" id="1.10.10.10">
    <property type="entry name" value="Winged helix-like DNA-binding domain superfamily/Winged helix DNA-binding domain"/>
    <property type="match status" value="1"/>
</dbReference>
<accession>A0A0A7G1K7</accession>
<dbReference type="Pfam" id="PF02080">
    <property type="entry name" value="TrkA_C"/>
    <property type="match status" value="1"/>
</dbReference>
<dbReference type="InterPro" id="IPR036390">
    <property type="entry name" value="WH_DNA-bd_sf"/>
</dbReference>
<dbReference type="SUPFAM" id="SSF46785">
    <property type="entry name" value="Winged helix' DNA-binding domain"/>
    <property type="match status" value="1"/>
</dbReference>
<dbReference type="PROSITE" id="PS50949">
    <property type="entry name" value="HTH_GNTR"/>
    <property type="match status" value="1"/>
</dbReference>
<dbReference type="eggNOG" id="COG2188">
    <property type="taxonomic scope" value="Bacteria"/>
</dbReference>
<keyword evidence="1" id="KW-0805">Transcription regulation</keyword>
<feature type="domain" description="RCK C-terminal" evidence="5">
    <location>
        <begin position="117"/>
        <end position="207"/>
    </location>
</feature>
<dbReference type="GO" id="GO:0008324">
    <property type="term" value="F:monoatomic cation transmembrane transporter activity"/>
    <property type="evidence" value="ECO:0007669"/>
    <property type="project" value="InterPro"/>
</dbReference>
<dbReference type="GO" id="GO:0006813">
    <property type="term" value="P:potassium ion transport"/>
    <property type="evidence" value="ECO:0007669"/>
    <property type="project" value="InterPro"/>
</dbReference>
<proteinExistence type="predicted"/>
<dbReference type="SUPFAM" id="SSF116726">
    <property type="entry name" value="TrkA C-terminal domain-like"/>
    <property type="match status" value="1"/>
</dbReference>
<dbReference type="GO" id="GO:0003700">
    <property type="term" value="F:DNA-binding transcription factor activity"/>
    <property type="evidence" value="ECO:0007669"/>
    <property type="project" value="InterPro"/>
</dbReference>
<evidence type="ECO:0000259" key="5">
    <source>
        <dbReference type="PROSITE" id="PS51202"/>
    </source>
</evidence>
<dbReference type="Pfam" id="PF00392">
    <property type="entry name" value="GntR"/>
    <property type="match status" value="1"/>
</dbReference>
<gene>
    <name evidence="6" type="ORF">U729_488</name>
</gene>
<keyword evidence="3" id="KW-0804">Transcription</keyword>
<dbReference type="Gene3D" id="3.30.70.1450">
    <property type="entry name" value="Regulator of K+ conductance, C-terminal domain"/>
    <property type="match status" value="1"/>
</dbReference>
<dbReference type="RefSeq" id="WP_039311320.1">
    <property type="nucleotide sequence ID" value="NZ_CP006905.1"/>
</dbReference>
<evidence type="ECO:0000313" key="7">
    <source>
        <dbReference type="Proteomes" id="UP000030635"/>
    </source>
</evidence>
<feature type="domain" description="HTH gntR-type" evidence="4">
    <location>
        <begin position="7"/>
        <end position="75"/>
    </location>
</feature>
<keyword evidence="7" id="KW-1185">Reference proteome</keyword>
<keyword evidence="2" id="KW-0238">DNA-binding</keyword>
<dbReference type="AlphaFoldDB" id="A0A0A7G1K7"/>
<dbReference type="PANTHER" id="PTHR38445:SF10">
    <property type="entry name" value="GNTR-FAMILY TRANSCRIPTIONAL REGULATOR"/>
    <property type="match status" value="1"/>
</dbReference>
<dbReference type="InterPro" id="IPR036388">
    <property type="entry name" value="WH-like_DNA-bd_sf"/>
</dbReference>
<dbReference type="GO" id="GO:0003677">
    <property type="term" value="F:DNA binding"/>
    <property type="evidence" value="ECO:0007669"/>
    <property type="project" value="UniProtKB-KW"/>
</dbReference>
<dbReference type="Proteomes" id="UP000030635">
    <property type="component" value="Chromosome"/>
</dbReference>
<evidence type="ECO:0000256" key="3">
    <source>
        <dbReference type="ARBA" id="ARBA00023163"/>
    </source>
</evidence>
<dbReference type="KEGG" id="cbv:U729_488"/>
<reference evidence="6 7" key="1">
    <citation type="journal article" date="2015" name="Infect. Genet. Evol.">
        <title>Genomic sequences of six botulinum neurotoxin-producing strains representing three clostridial species illustrate the mobility and diversity of botulinum neurotoxin genes.</title>
        <authorList>
            <person name="Smith T.J."/>
            <person name="Hill K.K."/>
            <person name="Xie G."/>
            <person name="Foley B.T."/>
            <person name="Williamson C.H."/>
            <person name="Foster J.T."/>
            <person name="Johnson S.L."/>
            <person name="Chertkov O."/>
            <person name="Teshima H."/>
            <person name="Gibbons H.S."/>
            <person name="Johnsky L.A."/>
            <person name="Karavis M.A."/>
            <person name="Smith L.A."/>
        </authorList>
    </citation>
    <scope>NUCLEOTIDE SEQUENCE [LARGE SCALE GENOMIC DNA]</scope>
    <source>
        <strain evidence="6">Sullivan</strain>
    </source>
</reference>